<name>A0A080LRV9_9PROT</name>
<dbReference type="AlphaFoldDB" id="A0A080LRV9"/>
<dbReference type="EMBL" id="JDVG02000604">
    <property type="protein sequence ID" value="KFB71037.1"/>
    <property type="molecule type" value="Genomic_DNA"/>
</dbReference>
<gene>
    <name evidence="1" type="ORF">AW09_003837</name>
</gene>
<evidence type="ECO:0000313" key="2">
    <source>
        <dbReference type="Proteomes" id="UP000020077"/>
    </source>
</evidence>
<accession>A0A080LRV9</accession>
<comment type="caution">
    <text evidence="1">The sequence shown here is derived from an EMBL/GenBank/DDBJ whole genome shotgun (WGS) entry which is preliminary data.</text>
</comment>
<protein>
    <submittedName>
        <fullName evidence="1">Uncharacterized protein</fullName>
    </submittedName>
</protein>
<proteinExistence type="predicted"/>
<evidence type="ECO:0000313" key="1">
    <source>
        <dbReference type="EMBL" id="KFB71037.1"/>
    </source>
</evidence>
<dbReference type="Proteomes" id="UP000020077">
    <property type="component" value="Unassembled WGS sequence"/>
</dbReference>
<organism evidence="1 2">
    <name type="scientific">Candidatus Accumulibacter phosphatis</name>
    <dbReference type="NCBI Taxonomy" id="327160"/>
    <lineage>
        <taxon>Bacteria</taxon>
        <taxon>Pseudomonadati</taxon>
        <taxon>Pseudomonadota</taxon>
        <taxon>Betaproteobacteria</taxon>
        <taxon>Candidatus Accumulibacter</taxon>
    </lineage>
</organism>
<sequence>MRIGVPGLQLQGLGQAMFDLATETLCERLDHRDALTVTTEREGMQVPCVDISRRLFLLLLAALRNLHQQTALFLVIRLEIRGIDRRRLVGRVITREATSQADLDSLAKVAGVITPPGLLYSRILGKRLAVAAMQPRPVHLQCRSGIEVCLVRIGKLVPGH</sequence>
<reference evidence="1 2" key="1">
    <citation type="submission" date="2014-02" db="EMBL/GenBank/DDBJ databases">
        <title>Expanding our view of genomic diversity in Candidatus Accumulibacter clades.</title>
        <authorList>
            <person name="Skennerton C.T."/>
            <person name="Barr J.J."/>
            <person name="Slater F.R."/>
            <person name="Bond P.L."/>
            <person name="Tyson G.W."/>
        </authorList>
    </citation>
    <scope>NUCLEOTIDE SEQUENCE [LARGE SCALE GENOMIC DNA]</scope>
    <source>
        <strain evidence="2">BA-91</strain>
    </source>
</reference>